<dbReference type="EMBL" id="APRP01000032">
    <property type="protein sequence ID" value="ENW98491.1"/>
    <property type="molecule type" value="Genomic_DNA"/>
</dbReference>
<evidence type="ECO:0000313" key="1">
    <source>
        <dbReference type="EMBL" id="ENW98491.1"/>
    </source>
</evidence>
<dbReference type="STRING" id="1217705.F900_03090"/>
<dbReference type="RefSeq" id="WP_005218843.1">
    <property type="nucleotide sequence ID" value="NZ_KB850089.1"/>
</dbReference>
<protein>
    <submittedName>
        <fullName evidence="1">Uncharacterized protein</fullName>
    </submittedName>
</protein>
<reference evidence="1 2" key="1">
    <citation type="submission" date="2013-02" db="EMBL/GenBank/DDBJ databases">
        <title>The Genome Sequence of Acinetobacter sp. ANC 3862.</title>
        <authorList>
            <consortium name="The Broad Institute Genome Sequencing Platform"/>
            <consortium name="The Broad Institute Genome Sequencing Center for Infectious Disease"/>
            <person name="Cerqueira G."/>
            <person name="Feldgarden M."/>
            <person name="Courvalin P."/>
            <person name="Perichon B."/>
            <person name="Grillot-Courvalin C."/>
            <person name="Clermont D."/>
            <person name="Rocha E."/>
            <person name="Yoon E.-J."/>
            <person name="Nemec A."/>
            <person name="Walker B."/>
            <person name="Young S.K."/>
            <person name="Zeng Q."/>
            <person name="Gargeya S."/>
            <person name="Fitzgerald M."/>
            <person name="Haas B."/>
            <person name="Abouelleil A."/>
            <person name="Alvarado L."/>
            <person name="Arachchi H.M."/>
            <person name="Berlin A.M."/>
            <person name="Chapman S.B."/>
            <person name="Dewar J."/>
            <person name="Goldberg J."/>
            <person name="Griggs A."/>
            <person name="Gujja S."/>
            <person name="Hansen M."/>
            <person name="Howarth C."/>
            <person name="Imamovic A."/>
            <person name="Larimer J."/>
            <person name="McCowan C."/>
            <person name="Murphy C."/>
            <person name="Neiman D."/>
            <person name="Pearson M."/>
            <person name="Priest M."/>
            <person name="Roberts A."/>
            <person name="Saif S."/>
            <person name="Shea T."/>
            <person name="Sisk P."/>
            <person name="Sykes S."/>
            <person name="Wortman J."/>
            <person name="Nusbaum C."/>
            <person name="Birren B."/>
        </authorList>
    </citation>
    <scope>NUCLEOTIDE SEQUENCE [LARGE SCALE GENOMIC DNA]</scope>
    <source>
        <strain evidence="1 2">ANC 3862</strain>
    </source>
</reference>
<evidence type="ECO:0000313" key="2">
    <source>
        <dbReference type="Proteomes" id="UP000013248"/>
    </source>
</evidence>
<dbReference type="AlphaFoldDB" id="N9N6P4"/>
<dbReference type="HOGENOM" id="CLU_1406098_0_0_6"/>
<comment type="caution">
    <text evidence="1">The sequence shown here is derived from an EMBL/GenBank/DDBJ whole genome shotgun (WGS) entry which is preliminary data.</text>
</comment>
<proteinExistence type="predicted"/>
<accession>N9N6P4</accession>
<name>N9N6P4_9GAMM</name>
<dbReference type="Proteomes" id="UP000013248">
    <property type="component" value="Unassembled WGS sequence"/>
</dbReference>
<organism evidence="1 2">
    <name type="scientific">Acinetobacter modestus</name>
    <dbReference type="NCBI Taxonomy" id="1776740"/>
    <lineage>
        <taxon>Bacteria</taxon>
        <taxon>Pseudomonadati</taxon>
        <taxon>Pseudomonadota</taxon>
        <taxon>Gammaproteobacteria</taxon>
        <taxon>Moraxellales</taxon>
        <taxon>Moraxellaceae</taxon>
        <taxon>Acinetobacter</taxon>
    </lineage>
</organism>
<gene>
    <name evidence="1" type="ORF">F900_03090</name>
</gene>
<sequence length="193" mass="23130">MKYENYYYIDGHVEIEENLGTARLLKPYRMLPYWNERELSIVYIDDNGLVDEGCPCFNIAVSIEQLKKLFKKSKNQVVIKQTGEYLGGVQLVHGYSAVSTGESYYRSIDMYKMRVKRKNTEETWFFIEGTTRLVEEKDTRDKGHQLKKKQIQEFGHLKFFIWFYVRDTRIKDIFKDKDCRKIYEDWVTSLNPE</sequence>
<dbReference type="PATRIC" id="fig|1217705.3.peg.3000"/>